<dbReference type="RefSeq" id="WP_277520514.1">
    <property type="nucleotide sequence ID" value="NZ_JAMQOT010000002.1"/>
</dbReference>
<protein>
    <submittedName>
        <fullName evidence="1">Uncharacterized protein</fullName>
    </submittedName>
</protein>
<dbReference type="EMBL" id="JAMQOT010000002">
    <property type="protein sequence ID" value="MDF9745030.1"/>
    <property type="molecule type" value="Genomic_DNA"/>
</dbReference>
<organism evidence="1 2">
    <name type="scientific">Natrinema salsiterrestre</name>
    <dbReference type="NCBI Taxonomy" id="2950540"/>
    <lineage>
        <taxon>Archaea</taxon>
        <taxon>Methanobacteriati</taxon>
        <taxon>Methanobacteriota</taxon>
        <taxon>Stenosarchaea group</taxon>
        <taxon>Halobacteria</taxon>
        <taxon>Halobacteriales</taxon>
        <taxon>Natrialbaceae</taxon>
        <taxon>Natrinema</taxon>
    </lineage>
</organism>
<proteinExistence type="predicted"/>
<keyword evidence="2" id="KW-1185">Reference proteome</keyword>
<comment type="caution">
    <text evidence="1">The sequence shown here is derived from an EMBL/GenBank/DDBJ whole genome shotgun (WGS) entry which is preliminary data.</text>
</comment>
<evidence type="ECO:0000313" key="1">
    <source>
        <dbReference type="EMBL" id="MDF9745030.1"/>
    </source>
</evidence>
<dbReference type="AlphaFoldDB" id="A0A9Q4KXC8"/>
<reference evidence="1" key="1">
    <citation type="submission" date="2022-06" db="EMBL/GenBank/DDBJ databases">
        <title>Natrinema sp. a new haloarchaeum isolate from saline soil.</title>
        <authorList>
            <person name="Strakova D."/>
            <person name="Galisteo C."/>
            <person name="Sanchez-Porro C."/>
            <person name="Ventosa A."/>
        </authorList>
    </citation>
    <scope>NUCLEOTIDE SEQUENCE</scope>
    <source>
        <strain evidence="1">S1CR25-10</strain>
    </source>
</reference>
<sequence length="62" mass="7405">MHRLTGRVDGWECIPGFNLRRNQKAYDWPHGRLELLFNREAYCEGRTLPGGYTIRYKHLKDV</sequence>
<evidence type="ECO:0000313" key="2">
    <source>
        <dbReference type="Proteomes" id="UP001154061"/>
    </source>
</evidence>
<name>A0A9Q4KXC8_9EURY</name>
<gene>
    <name evidence="1" type="ORF">NDI89_05460</name>
</gene>
<accession>A0A9Q4KXC8</accession>
<dbReference type="Proteomes" id="UP001154061">
    <property type="component" value="Unassembled WGS sequence"/>
</dbReference>